<accession>V4KQL0</accession>
<feature type="domain" description="F-box associated beta-propeller type 3" evidence="1">
    <location>
        <begin position="23"/>
        <end position="103"/>
    </location>
</feature>
<dbReference type="Proteomes" id="UP000030689">
    <property type="component" value="Unassembled WGS sequence"/>
</dbReference>
<proteinExistence type="predicted"/>
<dbReference type="Pfam" id="PF08268">
    <property type="entry name" value="FBA_3"/>
    <property type="match status" value="1"/>
</dbReference>
<evidence type="ECO:0000313" key="3">
    <source>
        <dbReference type="Proteomes" id="UP000030689"/>
    </source>
</evidence>
<dbReference type="EMBL" id="KI517683">
    <property type="protein sequence ID" value="ESQ33554.1"/>
    <property type="molecule type" value="Genomic_DNA"/>
</dbReference>
<dbReference type="AlphaFoldDB" id="V4KQL0"/>
<reference evidence="2 3" key="1">
    <citation type="journal article" date="2013" name="Front. Plant Sci.">
        <title>The Reference Genome of the Halophytic Plant Eutrema salsugineum.</title>
        <authorList>
            <person name="Yang R."/>
            <person name="Jarvis D.E."/>
            <person name="Chen H."/>
            <person name="Beilstein M.A."/>
            <person name="Grimwood J."/>
            <person name="Jenkins J."/>
            <person name="Shu S."/>
            <person name="Prochnik S."/>
            <person name="Xin M."/>
            <person name="Ma C."/>
            <person name="Schmutz J."/>
            <person name="Wing R.A."/>
            <person name="Mitchell-Olds T."/>
            <person name="Schumaker K.S."/>
            <person name="Wang X."/>
        </authorList>
    </citation>
    <scope>NUCLEOTIDE SEQUENCE [LARGE SCALE GENOMIC DNA]</scope>
</reference>
<protein>
    <recommendedName>
        <fullName evidence="1">F-box associated beta-propeller type 3 domain-containing protein</fullName>
    </recommendedName>
</protein>
<organism evidence="2 3">
    <name type="scientific">Eutrema salsugineum</name>
    <name type="common">Saltwater cress</name>
    <name type="synonym">Sisymbrium salsugineum</name>
    <dbReference type="NCBI Taxonomy" id="72664"/>
    <lineage>
        <taxon>Eukaryota</taxon>
        <taxon>Viridiplantae</taxon>
        <taxon>Streptophyta</taxon>
        <taxon>Embryophyta</taxon>
        <taxon>Tracheophyta</taxon>
        <taxon>Spermatophyta</taxon>
        <taxon>Magnoliopsida</taxon>
        <taxon>eudicotyledons</taxon>
        <taxon>Gunneridae</taxon>
        <taxon>Pentapetalae</taxon>
        <taxon>rosids</taxon>
        <taxon>malvids</taxon>
        <taxon>Brassicales</taxon>
        <taxon>Brassicaceae</taxon>
        <taxon>Eutremeae</taxon>
        <taxon>Eutrema</taxon>
    </lineage>
</organism>
<dbReference type="KEGG" id="eus:EUTSA_v10009694mg"/>
<dbReference type="Gramene" id="ESQ33554">
    <property type="protein sequence ID" value="ESQ33554"/>
    <property type="gene ID" value="EUTSA_v10009694mg"/>
</dbReference>
<evidence type="ECO:0000259" key="1">
    <source>
        <dbReference type="Pfam" id="PF08268"/>
    </source>
</evidence>
<evidence type="ECO:0000313" key="2">
    <source>
        <dbReference type="EMBL" id="ESQ33554.1"/>
    </source>
</evidence>
<name>V4KQL0_EUTSA</name>
<keyword evidence="3" id="KW-1185">Reference proteome</keyword>
<gene>
    <name evidence="2" type="ORF">EUTSA_v10009694mg</name>
</gene>
<dbReference type="InterPro" id="IPR013187">
    <property type="entry name" value="F-box-assoc_dom_typ3"/>
</dbReference>
<sequence length="162" mass="18510">MPFKSKPKPKHINQTLIKSKPKSKYVYSLPNDIFVDCRYNISVVGATATGDILLSMRYPCRPFYVYYFNPESNTLKCVEIQSEGFGDAFCISNNNVYTFLDHVENLKFDIMKTIYDATSTSPLEEKRKSTSTSTSSKAHMQQDIGTFESINKFDALRLLNDD</sequence>